<feature type="compositionally biased region" description="Low complexity" evidence="2">
    <location>
        <begin position="284"/>
        <end position="305"/>
    </location>
</feature>
<evidence type="ECO:0000256" key="1">
    <source>
        <dbReference type="SAM" id="Coils"/>
    </source>
</evidence>
<feature type="compositionally biased region" description="Pro residues" evidence="2">
    <location>
        <begin position="223"/>
        <end position="232"/>
    </location>
</feature>
<evidence type="ECO:0000313" key="4">
    <source>
        <dbReference type="WBParaSite" id="Csp11.Scaffold630.g18734.t1"/>
    </source>
</evidence>
<keyword evidence="3" id="KW-1185">Reference proteome</keyword>
<dbReference type="GO" id="GO:0005886">
    <property type="term" value="C:plasma membrane"/>
    <property type="evidence" value="ECO:0007669"/>
    <property type="project" value="TreeGrafter"/>
</dbReference>
<sequence length="344" mass="37044">MSQKSVGDDIQLLVAELVDQVEQPLIATIIQMSSTTPEKEEEIIDATGAVAKEDVAKDVAQDVVIIPKEEKEEEPDYAQVPAESEDEVAIAADALQEVQEEISEAIQQIEQPQKAELVTIPMTHSEPEDHKLADADRDQEEELVFNEERRKTVTMEDNASLRSASITFDANRDEQDLLNESFASNPTDETVLMQKTKDEMDATRPRSPLDLPPPPASVVFHPTAPPPPPPPLSSTEVIGNTTTTTTTHYTPKAWNDPAVTTAPKIPVSSLSGAQPLPSILSQKTTTTSYTAPSYSASSMSGVPSDVAPPPPVPIQSSSSAVSYHHTSSIPKVSYQATIAASQAT</sequence>
<evidence type="ECO:0000313" key="3">
    <source>
        <dbReference type="Proteomes" id="UP000095282"/>
    </source>
</evidence>
<dbReference type="GO" id="GO:0045216">
    <property type="term" value="P:cell-cell junction organization"/>
    <property type="evidence" value="ECO:0007669"/>
    <property type="project" value="InterPro"/>
</dbReference>
<dbReference type="AlphaFoldDB" id="A0A1I7URX1"/>
<feature type="region of interest" description="Disordered" evidence="2">
    <location>
        <begin position="197"/>
        <end position="322"/>
    </location>
</feature>
<keyword evidence="1" id="KW-0175">Coiled coil</keyword>
<dbReference type="InterPro" id="IPR038825">
    <property type="entry name" value="Apical_junction"/>
</dbReference>
<accession>A0A1I7URX1</accession>
<name>A0A1I7URX1_9PELO</name>
<dbReference type="PANTHER" id="PTHR21517">
    <property type="entry name" value="APICAL JUNCTION COMPONENT 1 HOMOLOG"/>
    <property type="match status" value="1"/>
</dbReference>
<dbReference type="Proteomes" id="UP000095282">
    <property type="component" value="Unplaced"/>
</dbReference>
<proteinExistence type="predicted"/>
<dbReference type="WBParaSite" id="Csp11.Scaffold630.g18734.t1">
    <property type="protein sequence ID" value="Csp11.Scaffold630.g18734.t1"/>
    <property type="gene ID" value="Csp11.Scaffold630.g18734"/>
</dbReference>
<organism evidence="3 4">
    <name type="scientific">Caenorhabditis tropicalis</name>
    <dbReference type="NCBI Taxonomy" id="1561998"/>
    <lineage>
        <taxon>Eukaryota</taxon>
        <taxon>Metazoa</taxon>
        <taxon>Ecdysozoa</taxon>
        <taxon>Nematoda</taxon>
        <taxon>Chromadorea</taxon>
        <taxon>Rhabditida</taxon>
        <taxon>Rhabditina</taxon>
        <taxon>Rhabditomorpha</taxon>
        <taxon>Rhabditoidea</taxon>
        <taxon>Rhabditidae</taxon>
        <taxon>Peloderinae</taxon>
        <taxon>Caenorhabditis</taxon>
    </lineage>
</organism>
<dbReference type="GO" id="GO:0043296">
    <property type="term" value="C:apical junction complex"/>
    <property type="evidence" value="ECO:0007669"/>
    <property type="project" value="TreeGrafter"/>
</dbReference>
<feature type="coiled-coil region" evidence="1">
    <location>
        <begin position="88"/>
        <end position="115"/>
    </location>
</feature>
<dbReference type="PANTHER" id="PTHR21517:SF3">
    <property type="entry name" value="APICAL JUNCTION COMPONENT 1 HOMOLOG"/>
    <property type="match status" value="1"/>
</dbReference>
<protein>
    <submittedName>
        <fullName evidence="4">Flocculation protein FLO11-like</fullName>
    </submittedName>
</protein>
<evidence type="ECO:0000256" key="2">
    <source>
        <dbReference type="SAM" id="MobiDB-lite"/>
    </source>
</evidence>
<reference evidence="4" key="1">
    <citation type="submission" date="2016-11" db="UniProtKB">
        <authorList>
            <consortium name="WormBaseParasite"/>
        </authorList>
    </citation>
    <scope>IDENTIFICATION</scope>
</reference>
<dbReference type="eggNOG" id="ENOG502TJP3">
    <property type="taxonomic scope" value="Eukaryota"/>
</dbReference>